<dbReference type="AlphaFoldDB" id="A0A317FCD3"/>
<proteinExistence type="predicted"/>
<name>A0A317FCD3_9PROT</name>
<feature type="domain" description="BPL/LPL catalytic" evidence="1">
    <location>
        <begin position="1"/>
        <end position="160"/>
    </location>
</feature>
<dbReference type="Gene3D" id="3.30.930.10">
    <property type="entry name" value="Bira Bifunctional Protein, Domain 2"/>
    <property type="match status" value="1"/>
</dbReference>
<dbReference type="SUPFAM" id="SSF55681">
    <property type="entry name" value="Class II aaRS and biotin synthetases"/>
    <property type="match status" value="1"/>
</dbReference>
<gene>
    <name evidence="2" type="ORF">DFH01_18990</name>
</gene>
<dbReference type="InterPro" id="IPR045864">
    <property type="entry name" value="aa-tRNA-synth_II/BPL/LPL"/>
</dbReference>
<evidence type="ECO:0000313" key="3">
    <source>
        <dbReference type="Proteomes" id="UP000245765"/>
    </source>
</evidence>
<accession>A0A317FCD3</accession>
<dbReference type="OrthoDB" id="7657788at2"/>
<dbReference type="InterPro" id="IPR004143">
    <property type="entry name" value="BPL_LPL_catalytic"/>
</dbReference>
<sequence length="212" mass="22361">MARAVALAPQHGAGTLAWVRSAARIEAAVVLEPEWTLAAARPALYAAASALADALAAFGPPEVPLTFRWPARVAINGGEIGGARIAWPKGCAEDAVPDWLVVGVAARVSFPQGWEPGHGLQQTALDEEGWDPTEVSAAELTAAWARHLMAGLAEWQRGGPTGGFRRMAERFLARLEQDEAAGRHGLDPATGDLVTERDGARRQHSLLEALAG</sequence>
<dbReference type="Proteomes" id="UP000245765">
    <property type="component" value="Unassembled WGS sequence"/>
</dbReference>
<evidence type="ECO:0000259" key="1">
    <source>
        <dbReference type="Pfam" id="PF16917"/>
    </source>
</evidence>
<comment type="caution">
    <text evidence="2">The sequence shown here is derived from an EMBL/GenBank/DDBJ whole genome shotgun (WGS) entry which is preliminary data.</text>
</comment>
<dbReference type="Pfam" id="PF16917">
    <property type="entry name" value="BPL_LplA_LipB_2"/>
    <property type="match status" value="1"/>
</dbReference>
<evidence type="ECO:0000313" key="2">
    <source>
        <dbReference type="EMBL" id="PWS35677.1"/>
    </source>
</evidence>
<keyword evidence="3" id="KW-1185">Reference proteome</keyword>
<organism evidence="2 3">
    <name type="scientific">Falsiroseomonas bella</name>
    <dbReference type="NCBI Taxonomy" id="2184016"/>
    <lineage>
        <taxon>Bacteria</taxon>
        <taxon>Pseudomonadati</taxon>
        <taxon>Pseudomonadota</taxon>
        <taxon>Alphaproteobacteria</taxon>
        <taxon>Acetobacterales</taxon>
        <taxon>Roseomonadaceae</taxon>
        <taxon>Falsiroseomonas</taxon>
    </lineage>
</organism>
<reference evidence="3" key="1">
    <citation type="submission" date="2018-05" db="EMBL/GenBank/DDBJ databases">
        <authorList>
            <person name="Du Z."/>
            <person name="Wang X."/>
        </authorList>
    </citation>
    <scope>NUCLEOTIDE SEQUENCE [LARGE SCALE GENOMIC DNA]</scope>
    <source>
        <strain evidence="3">CQN31</strain>
    </source>
</reference>
<protein>
    <recommendedName>
        <fullName evidence="1">BPL/LPL catalytic domain-containing protein</fullName>
    </recommendedName>
</protein>
<dbReference type="EMBL" id="QGNA01000004">
    <property type="protein sequence ID" value="PWS35677.1"/>
    <property type="molecule type" value="Genomic_DNA"/>
</dbReference>